<dbReference type="EMBL" id="VBPB01000185">
    <property type="protein sequence ID" value="TMQ71094.1"/>
    <property type="molecule type" value="Genomic_DNA"/>
</dbReference>
<dbReference type="AlphaFoldDB" id="A0A538U5B6"/>
<reference evidence="2 3" key="1">
    <citation type="journal article" date="2019" name="Nat. Microbiol.">
        <title>Mediterranean grassland soil C-N compound turnover is dependent on rainfall and depth, and is mediated by genomically divergent microorganisms.</title>
        <authorList>
            <person name="Diamond S."/>
            <person name="Andeer P.F."/>
            <person name="Li Z."/>
            <person name="Crits-Christoph A."/>
            <person name="Burstein D."/>
            <person name="Anantharaman K."/>
            <person name="Lane K.R."/>
            <person name="Thomas B.C."/>
            <person name="Pan C."/>
            <person name="Northen T.R."/>
            <person name="Banfield J.F."/>
        </authorList>
    </citation>
    <scope>NUCLEOTIDE SEQUENCE [LARGE SCALE GENOMIC DNA]</scope>
    <source>
        <strain evidence="2">WS_11</strain>
    </source>
</reference>
<proteinExistence type="predicted"/>
<organism evidence="2 3">
    <name type="scientific">Eiseniibacteriota bacterium</name>
    <dbReference type="NCBI Taxonomy" id="2212470"/>
    <lineage>
        <taxon>Bacteria</taxon>
        <taxon>Candidatus Eiseniibacteriota</taxon>
    </lineage>
</organism>
<name>A0A538U5B6_UNCEI</name>
<evidence type="ECO:0000256" key="1">
    <source>
        <dbReference type="SAM" id="SignalP"/>
    </source>
</evidence>
<keyword evidence="1" id="KW-0732">Signal</keyword>
<comment type="caution">
    <text evidence="2">The sequence shown here is derived from an EMBL/GenBank/DDBJ whole genome shotgun (WGS) entry which is preliminary data.</text>
</comment>
<evidence type="ECO:0000313" key="2">
    <source>
        <dbReference type="EMBL" id="TMQ71094.1"/>
    </source>
</evidence>
<evidence type="ECO:0000313" key="3">
    <source>
        <dbReference type="Proteomes" id="UP000319771"/>
    </source>
</evidence>
<dbReference type="Proteomes" id="UP000319771">
    <property type="component" value="Unassembled WGS sequence"/>
</dbReference>
<dbReference type="InterPro" id="IPR013320">
    <property type="entry name" value="ConA-like_dom_sf"/>
</dbReference>
<evidence type="ECO:0008006" key="4">
    <source>
        <dbReference type="Google" id="ProtNLM"/>
    </source>
</evidence>
<protein>
    <recommendedName>
        <fullName evidence="4">LamG domain-containing protein</fullName>
    </recommendedName>
</protein>
<dbReference type="Gene3D" id="2.60.120.200">
    <property type="match status" value="1"/>
</dbReference>
<feature type="non-terminal residue" evidence="2">
    <location>
        <position position="203"/>
    </location>
</feature>
<dbReference type="SUPFAM" id="SSF49899">
    <property type="entry name" value="Concanavalin A-like lectins/glucanases"/>
    <property type="match status" value="1"/>
</dbReference>
<accession>A0A538U5B6</accession>
<gene>
    <name evidence="2" type="ORF">E6K81_10945</name>
</gene>
<feature type="signal peptide" evidence="1">
    <location>
        <begin position="1"/>
        <end position="18"/>
    </location>
</feature>
<sequence length="203" mass="21626">MRAAFLPLMLLCVLPASAGAQTLFQHLGLTDPLMEGFAMSAQASKGAGAAFTDGAAAAWQMACSTHGDDAPHFYQGVMSEAQHAKASSLGWTLRGRVKVFGSKAEEPTPFFLMYRTGSRSYQLQFGARVNGDQWVRLVTGKATGIEYTLTGSGASLHTYELVMQPSGSSADLYVDGTLTHHDYAGFDFSNNNGVFWGVGRSPG</sequence>
<feature type="chain" id="PRO_5021894420" description="LamG domain-containing protein" evidence="1">
    <location>
        <begin position="19"/>
        <end position="203"/>
    </location>
</feature>